<protein>
    <recommendedName>
        <fullName evidence="7">RNA polymerase sigma factor</fullName>
    </recommendedName>
</protein>
<dbReference type="Proteomes" id="UP000823892">
    <property type="component" value="Unassembled WGS sequence"/>
</dbReference>
<evidence type="ECO:0000256" key="6">
    <source>
        <dbReference type="ARBA" id="ARBA00023163"/>
    </source>
</evidence>
<comment type="similarity">
    <text evidence="1 7">Belongs to the sigma-70 factor family.</text>
</comment>
<dbReference type="GO" id="GO:0016987">
    <property type="term" value="F:sigma factor activity"/>
    <property type="evidence" value="ECO:0007669"/>
    <property type="project" value="UniProtKB-KW"/>
</dbReference>
<dbReference type="GO" id="GO:0030435">
    <property type="term" value="P:sporulation resulting in formation of a cellular spore"/>
    <property type="evidence" value="ECO:0007669"/>
    <property type="project" value="UniProtKB-KW"/>
</dbReference>
<keyword evidence="6 7" id="KW-0804">Transcription</keyword>
<comment type="caution">
    <text evidence="9">The sequence shown here is derived from an EMBL/GenBank/DDBJ whole genome shotgun (WGS) entry which is preliminary data.</text>
</comment>
<evidence type="ECO:0000256" key="7">
    <source>
        <dbReference type="RuleBase" id="RU362124"/>
    </source>
</evidence>
<evidence type="ECO:0000256" key="1">
    <source>
        <dbReference type="ARBA" id="ARBA00007788"/>
    </source>
</evidence>
<dbReference type="InterPro" id="IPR014284">
    <property type="entry name" value="RNA_pol_sigma-70_dom"/>
</dbReference>
<dbReference type="Pfam" id="PF04542">
    <property type="entry name" value="Sigma70_r2"/>
    <property type="match status" value="1"/>
</dbReference>
<dbReference type="PANTHER" id="PTHR30376">
    <property type="entry name" value="SIGMA FACTOR RPOH HEAT SHOCK RELATED"/>
    <property type="match status" value="1"/>
</dbReference>
<evidence type="ECO:0000313" key="9">
    <source>
        <dbReference type="EMBL" id="HJD28617.1"/>
    </source>
</evidence>
<evidence type="ECO:0000256" key="4">
    <source>
        <dbReference type="ARBA" id="ARBA00023082"/>
    </source>
</evidence>
<dbReference type="GO" id="GO:0003677">
    <property type="term" value="F:DNA binding"/>
    <property type="evidence" value="ECO:0007669"/>
    <property type="project" value="UniProtKB-KW"/>
</dbReference>
<dbReference type="SUPFAM" id="SSF88946">
    <property type="entry name" value="Sigma2 domain of RNA polymerase sigma factors"/>
    <property type="match status" value="1"/>
</dbReference>
<evidence type="ECO:0000313" key="10">
    <source>
        <dbReference type="Proteomes" id="UP000823892"/>
    </source>
</evidence>
<dbReference type="NCBIfam" id="NF004471">
    <property type="entry name" value="PRK05803.1"/>
    <property type="match status" value="1"/>
</dbReference>
<dbReference type="Gene3D" id="1.10.10.10">
    <property type="entry name" value="Winged helix-like DNA-binding domain superfamily/Winged helix DNA-binding domain"/>
    <property type="match status" value="1"/>
</dbReference>
<keyword evidence="2" id="KW-0749">Sporulation</keyword>
<dbReference type="InterPro" id="IPR036388">
    <property type="entry name" value="WH-like_DNA-bd_sf"/>
</dbReference>
<evidence type="ECO:0000259" key="8">
    <source>
        <dbReference type="PROSITE" id="PS50943"/>
    </source>
</evidence>
<sequence>MKTFLKPLTPEEERYYLQEYKQGSLEAKDILIQRNLRLVAHIVKKYQGAGEELDDLISIGTIGLIKAIQTFDLQKASRLSTYAARCIDNELLMLLRSKKKSSKEVSLYEPIGTDKEGNEISLLDVIETEPVDVVKNYSLKQDIDYLYQLLPKILSSREQEIVTLRYGLYGKEELTQREIAKRLKISRSYVSRIEKNALLKLREYF</sequence>
<dbReference type="InterPro" id="IPR007627">
    <property type="entry name" value="RNA_pol_sigma70_r2"/>
</dbReference>
<dbReference type="CDD" id="cd06171">
    <property type="entry name" value="Sigma70_r4"/>
    <property type="match status" value="1"/>
</dbReference>
<dbReference type="PROSITE" id="PS00715">
    <property type="entry name" value="SIGMA70_1"/>
    <property type="match status" value="1"/>
</dbReference>
<dbReference type="Pfam" id="PF04545">
    <property type="entry name" value="Sigma70_r4"/>
    <property type="match status" value="1"/>
</dbReference>
<dbReference type="InterPro" id="IPR001387">
    <property type="entry name" value="Cro/C1-type_HTH"/>
</dbReference>
<keyword evidence="5 7" id="KW-0238">DNA-binding</keyword>
<name>A0A9D2TX26_9FIRM</name>
<dbReference type="AlphaFoldDB" id="A0A9D2TX26"/>
<evidence type="ECO:0000256" key="3">
    <source>
        <dbReference type="ARBA" id="ARBA00023015"/>
    </source>
</evidence>
<comment type="function">
    <text evidence="7">Sigma factors are initiation factors that promote the attachment of RNA polymerase to specific initiation sites and are then released.</text>
</comment>
<dbReference type="EMBL" id="DWUY01000143">
    <property type="protein sequence ID" value="HJD28617.1"/>
    <property type="molecule type" value="Genomic_DNA"/>
</dbReference>
<dbReference type="NCBIfam" id="TIGR02937">
    <property type="entry name" value="sigma70-ECF"/>
    <property type="match status" value="1"/>
</dbReference>
<dbReference type="PROSITE" id="PS00716">
    <property type="entry name" value="SIGMA70_2"/>
    <property type="match status" value="1"/>
</dbReference>
<evidence type="ECO:0000256" key="5">
    <source>
        <dbReference type="ARBA" id="ARBA00023125"/>
    </source>
</evidence>
<dbReference type="InterPro" id="IPR007630">
    <property type="entry name" value="RNA_pol_sigma70_r4"/>
</dbReference>
<gene>
    <name evidence="9" type="primary">sigK</name>
    <name evidence="9" type="ORF">H9914_06460</name>
</gene>
<dbReference type="PANTHER" id="PTHR30376:SF3">
    <property type="entry name" value="RNA POLYMERASE SIGMA FACTOR RPOH"/>
    <property type="match status" value="1"/>
</dbReference>
<dbReference type="PROSITE" id="PS50943">
    <property type="entry name" value="HTH_CROC1"/>
    <property type="match status" value="1"/>
</dbReference>
<keyword evidence="3 7" id="KW-0805">Transcription regulation</keyword>
<dbReference type="InterPro" id="IPR000943">
    <property type="entry name" value="RNA_pol_sigma70"/>
</dbReference>
<organism evidence="9 10">
    <name type="scientific">Candidatus Blautia avicola</name>
    <dbReference type="NCBI Taxonomy" id="2838483"/>
    <lineage>
        <taxon>Bacteria</taxon>
        <taxon>Bacillati</taxon>
        <taxon>Bacillota</taxon>
        <taxon>Clostridia</taxon>
        <taxon>Lachnospirales</taxon>
        <taxon>Lachnospiraceae</taxon>
        <taxon>Blautia</taxon>
    </lineage>
</organism>
<dbReference type="InterPro" id="IPR013325">
    <property type="entry name" value="RNA_pol_sigma_r2"/>
</dbReference>
<reference evidence="9" key="2">
    <citation type="submission" date="2021-04" db="EMBL/GenBank/DDBJ databases">
        <authorList>
            <person name="Gilroy R."/>
        </authorList>
    </citation>
    <scope>NUCLEOTIDE SEQUENCE</scope>
    <source>
        <strain evidence="9">ChiBcec6-4105</strain>
    </source>
</reference>
<proteinExistence type="inferred from homology"/>
<dbReference type="InterPro" id="IPR013324">
    <property type="entry name" value="RNA_pol_sigma_r3/r4-like"/>
</dbReference>
<keyword evidence="4 7" id="KW-0731">Sigma factor</keyword>
<feature type="domain" description="HTH cro/C1-type" evidence="8">
    <location>
        <begin position="174"/>
        <end position="196"/>
    </location>
</feature>
<accession>A0A9D2TX26</accession>
<dbReference type="GO" id="GO:0006352">
    <property type="term" value="P:DNA-templated transcription initiation"/>
    <property type="evidence" value="ECO:0007669"/>
    <property type="project" value="InterPro"/>
</dbReference>
<evidence type="ECO:0000256" key="2">
    <source>
        <dbReference type="ARBA" id="ARBA00022969"/>
    </source>
</evidence>
<reference evidence="9" key="1">
    <citation type="journal article" date="2021" name="PeerJ">
        <title>Extensive microbial diversity within the chicken gut microbiome revealed by metagenomics and culture.</title>
        <authorList>
            <person name="Gilroy R."/>
            <person name="Ravi A."/>
            <person name="Getino M."/>
            <person name="Pursley I."/>
            <person name="Horton D.L."/>
            <person name="Alikhan N.F."/>
            <person name="Baker D."/>
            <person name="Gharbi K."/>
            <person name="Hall N."/>
            <person name="Watson M."/>
            <person name="Adriaenssens E.M."/>
            <person name="Foster-Nyarko E."/>
            <person name="Jarju S."/>
            <person name="Secka A."/>
            <person name="Antonio M."/>
            <person name="Oren A."/>
            <person name="Chaudhuri R.R."/>
            <person name="La Ragione R."/>
            <person name="Hildebrand F."/>
            <person name="Pallen M.J."/>
        </authorList>
    </citation>
    <scope>NUCLEOTIDE SEQUENCE</scope>
    <source>
        <strain evidence="9">ChiBcec6-4105</strain>
    </source>
</reference>
<dbReference type="SUPFAM" id="SSF88659">
    <property type="entry name" value="Sigma3 and sigma4 domains of RNA polymerase sigma factors"/>
    <property type="match status" value="1"/>
</dbReference>
<dbReference type="Gene3D" id="1.20.120.1810">
    <property type="match status" value="1"/>
</dbReference>
<dbReference type="PRINTS" id="PR00046">
    <property type="entry name" value="SIGMA70FCT"/>
</dbReference>
<dbReference type="PIRSF" id="PIRSF000770">
    <property type="entry name" value="RNA_pol_sigma-SigE/K"/>
    <property type="match status" value="1"/>
</dbReference>
<dbReference type="InterPro" id="IPR050813">
    <property type="entry name" value="Sigma-70_Factor"/>
</dbReference>